<reference evidence="1 2" key="1">
    <citation type="submission" date="2023-09" db="EMBL/GenBank/DDBJ databases">
        <title>Novel taxa isolated from Blanes Bay.</title>
        <authorList>
            <person name="Rey-Velasco X."/>
            <person name="Lucena T."/>
        </authorList>
    </citation>
    <scope>NUCLEOTIDE SEQUENCE [LARGE SCALE GENOMIC DNA]</scope>
    <source>
        <strain evidence="1 2">S334</strain>
    </source>
</reference>
<gene>
    <name evidence="1" type="ORF">RQM65_12000</name>
</gene>
<proteinExistence type="predicted"/>
<name>A0ABU3L8K0_9FLAO</name>
<evidence type="ECO:0000313" key="1">
    <source>
        <dbReference type="EMBL" id="MDT7829392.1"/>
    </source>
</evidence>
<dbReference type="EMBL" id="JAVTTP010000001">
    <property type="protein sequence ID" value="MDT7829392.1"/>
    <property type="molecule type" value="Genomic_DNA"/>
</dbReference>
<sequence>MKVFGMALDMTIKFPPFLDNFVDKLLPRRKNEHEELVTIPSTNISTGDVACRLSVALPGIDKRLYVFGK</sequence>
<dbReference type="RefSeq" id="WP_314015293.1">
    <property type="nucleotide sequence ID" value="NZ_JAVTTP010000001.1"/>
</dbReference>
<keyword evidence="2" id="KW-1185">Reference proteome</keyword>
<accession>A0ABU3L8K0</accession>
<dbReference type="Proteomes" id="UP001250656">
    <property type="component" value="Unassembled WGS sequence"/>
</dbReference>
<evidence type="ECO:0000313" key="2">
    <source>
        <dbReference type="Proteomes" id="UP001250656"/>
    </source>
</evidence>
<comment type="caution">
    <text evidence="1">The sequence shown here is derived from an EMBL/GenBank/DDBJ whole genome shotgun (WGS) entry which is preliminary data.</text>
</comment>
<protein>
    <submittedName>
        <fullName evidence="1">Uncharacterized protein</fullName>
    </submittedName>
</protein>
<organism evidence="1 2">
    <name type="scientific">Pricia mediterranea</name>
    <dbReference type="NCBI Taxonomy" id="3076079"/>
    <lineage>
        <taxon>Bacteria</taxon>
        <taxon>Pseudomonadati</taxon>
        <taxon>Bacteroidota</taxon>
        <taxon>Flavobacteriia</taxon>
        <taxon>Flavobacteriales</taxon>
        <taxon>Flavobacteriaceae</taxon>
        <taxon>Pricia</taxon>
    </lineage>
</organism>